<dbReference type="Pfam" id="PF04556">
    <property type="entry name" value="DpnII"/>
    <property type="match status" value="1"/>
</dbReference>
<feature type="non-terminal residue" evidence="2">
    <location>
        <position position="178"/>
    </location>
</feature>
<sequence>MKFLDFYKNKLNCNTSDEVFDLLISKLKPSNRLWSYFVNWEKVLSNTKKIEVSLNILNYLIGKDNFDEEFKYLIKEHPEITEAIPALVVRSGNKEKELIILVDFKNKKLMYENFNFHKKCPNNEDIEKYLIFIKKTGLKELLVSKKIKNLVDYMIGIEAGLDSNGRKNRGGKSMEKIV</sequence>
<dbReference type="AlphaFoldDB" id="X1TCW3"/>
<protein>
    <recommendedName>
        <fullName evidence="1">Restriction endonuclease type II DpnII-like domain-containing protein</fullName>
    </recommendedName>
</protein>
<organism evidence="2">
    <name type="scientific">marine sediment metagenome</name>
    <dbReference type="NCBI Taxonomy" id="412755"/>
    <lineage>
        <taxon>unclassified sequences</taxon>
        <taxon>metagenomes</taxon>
        <taxon>ecological metagenomes</taxon>
    </lineage>
</organism>
<accession>X1TCW3</accession>
<dbReference type="GO" id="GO:0009036">
    <property type="term" value="F:type II site-specific deoxyribonuclease activity"/>
    <property type="evidence" value="ECO:0007669"/>
    <property type="project" value="InterPro"/>
</dbReference>
<name>X1TCW3_9ZZZZ</name>
<evidence type="ECO:0000259" key="1">
    <source>
        <dbReference type="Pfam" id="PF04556"/>
    </source>
</evidence>
<evidence type="ECO:0000313" key="2">
    <source>
        <dbReference type="EMBL" id="GAI85430.1"/>
    </source>
</evidence>
<gene>
    <name evidence="2" type="ORF">S12H4_21762</name>
</gene>
<dbReference type="InterPro" id="IPR007637">
    <property type="entry name" value="Restrct_endonuc_II_DpnII-like"/>
</dbReference>
<feature type="domain" description="Restriction endonuclease type II DpnII-like" evidence="1">
    <location>
        <begin position="20"/>
        <end position="178"/>
    </location>
</feature>
<dbReference type="GO" id="GO:0003677">
    <property type="term" value="F:DNA binding"/>
    <property type="evidence" value="ECO:0007669"/>
    <property type="project" value="InterPro"/>
</dbReference>
<reference evidence="2" key="1">
    <citation type="journal article" date="2014" name="Front. Microbiol.">
        <title>High frequency of phylogenetically diverse reductive dehalogenase-homologous genes in deep subseafloor sedimentary metagenomes.</title>
        <authorList>
            <person name="Kawai M."/>
            <person name="Futagami T."/>
            <person name="Toyoda A."/>
            <person name="Takaki Y."/>
            <person name="Nishi S."/>
            <person name="Hori S."/>
            <person name="Arai W."/>
            <person name="Tsubouchi T."/>
            <person name="Morono Y."/>
            <person name="Uchiyama I."/>
            <person name="Ito T."/>
            <person name="Fujiyama A."/>
            <person name="Inagaki F."/>
            <person name="Takami H."/>
        </authorList>
    </citation>
    <scope>NUCLEOTIDE SEQUENCE</scope>
    <source>
        <strain evidence="2">Expedition CK06-06</strain>
    </source>
</reference>
<dbReference type="GO" id="GO:0009307">
    <property type="term" value="P:DNA restriction-modification system"/>
    <property type="evidence" value="ECO:0007669"/>
    <property type="project" value="InterPro"/>
</dbReference>
<comment type="caution">
    <text evidence="2">The sequence shown here is derived from an EMBL/GenBank/DDBJ whole genome shotgun (WGS) entry which is preliminary data.</text>
</comment>
<dbReference type="EMBL" id="BARW01011244">
    <property type="protein sequence ID" value="GAI85430.1"/>
    <property type="molecule type" value="Genomic_DNA"/>
</dbReference>
<proteinExistence type="predicted"/>